<dbReference type="AlphaFoldDB" id="A0AAU9VF88"/>
<dbReference type="EMBL" id="OW659477">
    <property type="protein sequence ID" value="CAH2761026.1"/>
    <property type="molecule type" value="Genomic_DNA"/>
</dbReference>
<sequence>MKRPQFIEEFVVSNARVLFSELKRNTRYESCLIYQDHALVKCEQVCFSKCEFEMDACDRAEFLDVVFDRCDLSNHSLQKSYLYRCEFLSCKLMASEIYDSKVKDVVFKDTLMNFMNLSQSSFENVLFDGCRLNESSLMMAKYKNMKFKNCELTGLNLSDTRCNALDLTSCTFDTIVYSPSLIKGMRIRADQASALIGYLGLIID</sequence>
<dbReference type="Gene3D" id="2.160.20.80">
    <property type="entry name" value="E3 ubiquitin-protein ligase SopA"/>
    <property type="match status" value="1"/>
</dbReference>
<dbReference type="Proteomes" id="UP001154111">
    <property type="component" value="Chromosome"/>
</dbReference>
<evidence type="ECO:0000313" key="4">
    <source>
        <dbReference type="Proteomes" id="UP001154111"/>
    </source>
</evidence>
<protein>
    <submittedName>
        <fullName evidence="1">Pentapeptide repeat-containing protein</fullName>
    </submittedName>
</protein>
<dbReference type="RefSeq" id="WP_003775809.1">
    <property type="nucleotide sequence ID" value="NZ_OW659477.1"/>
</dbReference>
<evidence type="ECO:0000313" key="1">
    <source>
        <dbReference type="EMBL" id="CAH2761026.1"/>
    </source>
</evidence>
<dbReference type="Pfam" id="PF13599">
    <property type="entry name" value="Pentapeptide_4"/>
    <property type="match status" value="1"/>
</dbReference>
<name>A0AAU9VF88_9FIRM</name>
<dbReference type="InterPro" id="IPR001646">
    <property type="entry name" value="5peptide_repeat"/>
</dbReference>
<proteinExistence type="predicted"/>
<reference evidence="1" key="1">
    <citation type="submission" date="2022-04" db="EMBL/GenBank/DDBJ databases">
        <authorList>
            <person name="Forde T."/>
        </authorList>
    </citation>
    <scope>NUCLEOTIDE SEQUENCE</scope>
    <source>
        <strain evidence="1">A18Y016a</strain>
        <strain evidence="2">A18Y020d</strain>
    </source>
</reference>
<evidence type="ECO:0000313" key="2">
    <source>
        <dbReference type="EMBL" id="CAH2761037.1"/>
    </source>
</evidence>
<organism evidence="1 4">
    <name type="scientific">Erysipelothrix amsterdamensis</name>
    <dbReference type="NCBI Taxonomy" id="2929157"/>
    <lineage>
        <taxon>Bacteria</taxon>
        <taxon>Bacillati</taxon>
        <taxon>Bacillota</taxon>
        <taxon>Erysipelotrichia</taxon>
        <taxon>Erysipelotrichales</taxon>
        <taxon>Erysipelotrichaceae</taxon>
        <taxon>Erysipelothrix</taxon>
    </lineage>
</organism>
<dbReference type="PANTHER" id="PTHR42999">
    <property type="entry name" value="ANTIBIOTIC RESISTANCE PROTEIN MCBG"/>
    <property type="match status" value="1"/>
</dbReference>
<accession>A0AAU9VF88</accession>
<dbReference type="Proteomes" id="UP001154095">
    <property type="component" value="Chromosome"/>
</dbReference>
<dbReference type="InterPro" id="IPR052949">
    <property type="entry name" value="PA_immunity-related"/>
</dbReference>
<gene>
    <name evidence="1" type="primary">mfpA</name>
    <name evidence="1" type="ORF">ERYAMS2_00489</name>
    <name evidence="2" type="ORF">ERYAMS_00199</name>
</gene>
<dbReference type="GeneID" id="41395727"/>
<dbReference type="PANTHER" id="PTHR42999:SF1">
    <property type="entry name" value="PENTAPEPTIDE REPEAT-CONTAINING PROTEIN"/>
    <property type="match status" value="1"/>
</dbReference>
<dbReference type="SUPFAM" id="SSF141571">
    <property type="entry name" value="Pentapeptide repeat-like"/>
    <property type="match status" value="1"/>
</dbReference>
<evidence type="ECO:0000313" key="3">
    <source>
        <dbReference type="Proteomes" id="UP001154095"/>
    </source>
</evidence>
<keyword evidence="3" id="KW-1185">Reference proteome</keyword>
<dbReference type="EMBL" id="OW659496">
    <property type="protein sequence ID" value="CAH2761037.1"/>
    <property type="molecule type" value="Genomic_DNA"/>
</dbReference>